<comment type="similarity">
    <text evidence="2">Belongs to the TAF8 family.</text>
</comment>
<organism evidence="8 9">
    <name type="scientific">Linum tenue</name>
    <dbReference type="NCBI Taxonomy" id="586396"/>
    <lineage>
        <taxon>Eukaryota</taxon>
        <taxon>Viridiplantae</taxon>
        <taxon>Streptophyta</taxon>
        <taxon>Embryophyta</taxon>
        <taxon>Tracheophyta</taxon>
        <taxon>Spermatophyta</taxon>
        <taxon>Magnoliopsida</taxon>
        <taxon>eudicotyledons</taxon>
        <taxon>Gunneridae</taxon>
        <taxon>Pentapetalae</taxon>
        <taxon>rosids</taxon>
        <taxon>fabids</taxon>
        <taxon>Malpighiales</taxon>
        <taxon>Linaceae</taxon>
        <taxon>Linum</taxon>
    </lineage>
</organism>
<feature type="domain" description="Bromodomain associated" evidence="7">
    <location>
        <begin position="16"/>
        <end position="92"/>
    </location>
</feature>
<dbReference type="AlphaFoldDB" id="A0AAV0KZM5"/>
<evidence type="ECO:0000256" key="5">
    <source>
        <dbReference type="ARBA" id="ARBA00023163"/>
    </source>
</evidence>
<keyword evidence="4" id="KW-0805">Transcription regulation</keyword>
<dbReference type="GO" id="GO:0046982">
    <property type="term" value="F:protein heterodimerization activity"/>
    <property type="evidence" value="ECO:0007669"/>
    <property type="project" value="InterPro"/>
</dbReference>
<dbReference type="Gene3D" id="1.10.20.10">
    <property type="entry name" value="Histone, subunit A"/>
    <property type="match status" value="1"/>
</dbReference>
<dbReference type="Pfam" id="PF07524">
    <property type="entry name" value="Bromo_TP"/>
    <property type="match status" value="1"/>
</dbReference>
<dbReference type="SMART" id="SM00576">
    <property type="entry name" value="BTP"/>
    <property type="match status" value="1"/>
</dbReference>
<accession>A0AAV0KZM5</accession>
<keyword evidence="9" id="KW-1185">Reference proteome</keyword>
<dbReference type="InterPro" id="IPR006565">
    <property type="entry name" value="BTP"/>
</dbReference>
<dbReference type="PANTHER" id="PTHR46338">
    <property type="entry name" value="TRANSCRIPTION INITIATION FACTOR TFIID SUBUNIT 8"/>
    <property type="match status" value="1"/>
</dbReference>
<dbReference type="PANTHER" id="PTHR46338:SF1">
    <property type="entry name" value="TRANSCRIPTION INITIATION FACTOR TFIID SUBUNIT 8"/>
    <property type="match status" value="1"/>
</dbReference>
<protein>
    <recommendedName>
        <fullName evidence="3">Transcription initiation factor TFIID subunit 8</fullName>
    </recommendedName>
</protein>
<evidence type="ECO:0000256" key="1">
    <source>
        <dbReference type="ARBA" id="ARBA00004123"/>
    </source>
</evidence>
<name>A0AAV0KZM5_9ROSI</name>
<evidence type="ECO:0000313" key="8">
    <source>
        <dbReference type="EMBL" id="CAI0426825.1"/>
    </source>
</evidence>
<evidence type="ECO:0000259" key="7">
    <source>
        <dbReference type="SMART" id="SM00576"/>
    </source>
</evidence>
<keyword evidence="6" id="KW-0539">Nucleus</keyword>
<evidence type="ECO:0000256" key="6">
    <source>
        <dbReference type="ARBA" id="ARBA00023242"/>
    </source>
</evidence>
<dbReference type="Proteomes" id="UP001154282">
    <property type="component" value="Unassembled WGS sequence"/>
</dbReference>
<evidence type="ECO:0000256" key="4">
    <source>
        <dbReference type="ARBA" id="ARBA00023015"/>
    </source>
</evidence>
<evidence type="ECO:0000256" key="2">
    <source>
        <dbReference type="ARBA" id="ARBA00008767"/>
    </source>
</evidence>
<sequence length="361" mass="40146">MSNGGAESTPGRSKADDFGYAVARKAVAQVCEKVGFEGLKESALDALTDVTLRYLRDLGKTASSNANICGRTQCSIFDVVRGFEDIGSYQGFPGAYNSGSCLVSSGTIRNIIDFVESEEEIPFAQPVPQFPIVRESKLIPSFEKMNETPPGNHIPAWLPALPDQHTYMHTPMWDERVSDPRAEKIEQARQRRKAERALLSLQQRLASNRSAGASSSGVLASDYVKETGVTDGNPFLRQLLKPGEKGTSSVPVPNNMEKHVSVMEPFAPAIEAAKEVGVNEDGDGDGEGGRTLLPEKRHTVKFRFKTRERMLVEPLDVHLTKKVEWRSEQSLGREDERDDKKRRAEYIYRQSMEYPPELTQL</sequence>
<dbReference type="InterPro" id="IPR037818">
    <property type="entry name" value="TAF8"/>
</dbReference>
<dbReference type="CDD" id="cd00076">
    <property type="entry name" value="HFD_SF"/>
    <property type="match status" value="1"/>
</dbReference>
<proteinExistence type="inferred from homology"/>
<dbReference type="Pfam" id="PF10406">
    <property type="entry name" value="TAF8_C"/>
    <property type="match status" value="1"/>
</dbReference>
<gene>
    <name evidence="8" type="ORF">LITE_LOCUS20954</name>
</gene>
<comment type="subcellular location">
    <subcellularLocation>
        <location evidence="1">Nucleus</location>
    </subcellularLocation>
</comment>
<reference evidence="8" key="1">
    <citation type="submission" date="2022-08" db="EMBL/GenBank/DDBJ databases">
        <authorList>
            <person name="Gutierrez-Valencia J."/>
        </authorList>
    </citation>
    <scope>NUCLEOTIDE SEQUENCE</scope>
</reference>
<keyword evidence="5" id="KW-0804">Transcription</keyword>
<dbReference type="CDD" id="cd08049">
    <property type="entry name" value="TAF8"/>
    <property type="match status" value="1"/>
</dbReference>
<comment type="caution">
    <text evidence="8">The sequence shown here is derived from an EMBL/GenBank/DDBJ whole genome shotgun (WGS) entry which is preliminary data.</text>
</comment>
<evidence type="ECO:0000256" key="3">
    <source>
        <dbReference type="ARBA" id="ARBA00017307"/>
    </source>
</evidence>
<dbReference type="EMBL" id="CAMGYJ010000005">
    <property type="protein sequence ID" value="CAI0426825.1"/>
    <property type="molecule type" value="Genomic_DNA"/>
</dbReference>
<dbReference type="InterPro" id="IPR019473">
    <property type="entry name" value="TFIID_su8_C"/>
</dbReference>
<evidence type="ECO:0000313" key="9">
    <source>
        <dbReference type="Proteomes" id="UP001154282"/>
    </source>
</evidence>
<dbReference type="GO" id="GO:0005669">
    <property type="term" value="C:transcription factor TFIID complex"/>
    <property type="evidence" value="ECO:0007669"/>
    <property type="project" value="InterPro"/>
</dbReference>
<dbReference type="InterPro" id="IPR009072">
    <property type="entry name" value="Histone-fold"/>
</dbReference>